<keyword evidence="3" id="KW-1185">Reference proteome</keyword>
<dbReference type="EMBL" id="CM000642">
    <property type="protein sequence ID" value="EED92239.1"/>
    <property type="molecule type" value="Genomic_DNA"/>
</dbReference>
<evidence type="ECO:0000313" key="3">
    <source>
        <dbReference type="Proteomes" id="UP000001449"/>
    </source>
</evidence>
<evidence type="ECO:0000313" key="2">
    <source>
        <dbReference type="EMBL" id="EED92239.1"/>
    </source>
</evidence>
<reference evidence="2 3" key="1">
    <citation type="journal article" date="2004" name="Science">
        <title>The genome of the diatom Thalassiosira pseudonana: ecology, evolution, and metabolism.</title>
        <authorList>
            <person name="Armbrust E.V."/>
            <person name="Berges J.A."/>
            <person name="Bowler C."/>
            <person name="Green B.R."/>
            <person name="Martinez D."/>
            <person name="Putnam N.H."/>
            <person name="Zhou S."/>
            <person name="Allen A.E."/>
            <person name="Apt K.E."/>
            <person name="Bechner M."/>
            <person name="Brzezinski M.A."/>
            <person name="Chaal B.K."/>
            <person name="Chiovitti A."/>
            <person name="Davis A.K."/>
            <person name="Demarest M.S."/>
            <person name="Detter J.C."/>
            <person name="Glavina T."/>
            <person name="Goodstein D."/>
            <person name="Hadi M.Z."/>
            <person name="Hellsten U."/>
            <person name="Hildebrand M."/>
            <person name="Jenkins B.D."/>
            <person name="Jurka J."/>
            <person name="Kapitonov V.V."/>
            <person name="Kroger N."/>
            <person name="Lau W.W."/>
            <person name="Lane T.W."/>
            <person name="Larimer F.W."/>
            <person name="Lippmeier J.C."/>
            <person name="Lucas S."/>
            <person name="Medina M."/>
            <person name="Montsant A."/>
            <person name="Obornik M."/>
            <person name="Parker M.S."/>
            <person name="Palenik B."/>
            <person name="Pazour G.J."/>
            <person name="Richardson P.M."/>
            <person name="Rynearson T.A."/>
            <person name="Saito M.A."/>
            <person name="Schwartz D.C."/>
            <person name="Thamatrakoln K."/>
            <person name="Valentin K."/>
            <person name="Vardi A."/>
            <person name="Wilkerson F.P."/>
            <person name="Rokhsar D.S."/>
        </authorList>
    </citation>
    <scope>NUCLEOTIDE SEQUENCE [LARGE SCALE GENOMIC DNA]</scope>
    <source>
        <strain evidence="2 3">CCMP1335</strain>
    </source>
</reference>
<dbReference type="KEGG" id="tps:THAPSDRAFT_4978"/>
<feature type="compositionally biased region" description="Basic residues" evidence="1">
    <location>
        <begin position="176"/>
        <end position="185"/>
    </location>
</feature>
<feature type="region of interest" description="Disordered" evidence="1">
    <location>
        <begin position="560"/>
        <end position="579"/>
    </location>
</feature>
<feature type="region of interest" description="Disordered" evidence="1">
    <location>
        <begin position="1"/>
        <end position="20"/>
    </location>
</feature>
<feature type="compositionally biased region" description="Polar residues" evidence="1">
    <location>
        <begin position="144"/>
        <end position="168"/>
    </location>
</feature>
<dbReference type="InParanoid" id="B8C1M0"/>
<dbReference type="GeneID" id="7447239"/>
<dbReference type="HOGENOM" id="CLU_431205_0_0_1"/>
<feature type="region of interest" description="Disordered" evidence="1">
    <location>
        <begin position="616"/>
        <end position="635"/>
    </location>
</feature>
<dbReference type="PaxDb" id="35128-Thaps4978"/>
<feature type="region of interest" description="Disordered" evidence="1">
    <location>
        <begin position="305"/>
        <end position="342"/>
    </location>
</feature>
<organism evidence="2 3">
    <name type="scientific">Thalassiosira pseudonana</name>
    <name type="common">Marine diatom</name>
    <name type="synonym">Cyclotella nana</name>
    <dbReference type="NCBI Taxonomy" id="35128"/>
    <lineage>
        <taxon>Eukaryota</taxon>
        <taxon>Sar</taxon>
        <taxon>Stramenopiles</taxon>
        <taxon>Ochrophyta</taxon>
        <taxon>Bacillariophyta</taxon>
        <taxon>Coscinodiscophyceae</taxon>
        <taxon>Thalassiosirophycidae</taxon>
        <taxon>Thalassiosirales</taxon>
        <taxon>Thalassiosiraceae</taxon>
        <taxon>Thalassiosira</taxon>
    </lineage>
</organism>
<accession>B8C1M0</accession>
<gene>
    <name evidence="2" type="ORF">THAPSDRAFT_4978</name>
</gene>
<name>B8C1M0_THAPS</name>
<feature type="region of interest" description="Disordered" evidence="1">
    <location>
        <begin position="144"/>
        <end position="188"/>
    </location>
</feature>
<dbReference type="RefSeq" id="XP_002290487.1">
    <property type="nucleotide sequence ID" value="XM_002290451.1"/>
</dbReference>
<reference evidence="2 3" key="2">
    <citation type="journal article" date="2008" name="Nature">
        <title>The Phaeodactylum genome reveals the evolutionary history of diatom genomes.</title>
        <authorList>
            <person name="Bowler C."/>
            <person name="Allen A.E."/>
            <person name="Badger J.H."/>
            <person name="Grimwood J."/>
            <person name="Jabbari K."/>
            <person name="Kuo A."/>
            <person name="Maheswari U."/>
            <person name="Martens C."/>
            <person name="Maumus F."/>
            <person name="Otillar R.P."/>
            <person name="Rayko E."/>
            <person name="Salamov A."/>
            <person name="Vandepoele K."/>
            <person name="Beszteri B."/>
            <person name="Gruber A."/>
            <person name="Heijde M."/>
            <person name="Katinka M."/>
            <person name="Mock T."/>
            <person name="Valentin K."/>
            <person name="Verret F."/>
            <person name="Berges J.A."/>
            <person name="Brownlee C."/>
            <person name="Cadoret J.P."/>
            <person name="Chiovitti A."/>
            <person name="Choi C.J."/>
            <person name="Coesel S."/>
            <person name="De Martino A."/>
            <person name="Detter J.C."/>
            <person name="Durkin C."/>
            <person name="Falciatore A."/>
            <person name="Fournet J."/>
            <person name="Haruta M."/>
            <person name="Huysman M.J."/>
            <person name="Jenkins B.D."/>
            <person name="Jiroutova K."/>
            <person name="Jorgensen R.E."/>
            <person name="Joubert Y."/>
            <person name="Kaplan A."/>
            <person name="Kroger N."/>
            <person name="Kroth P.G."/>
            <person name="La Roche J."/>
            <person name="Lindquist E."/>
            <person name="Lommer M."/>
            <person name="Martin-Jezequel V."/>
            <person name="Lopez P.J."/>
            <person name="Lucas S."/>
            <person name="Mangogna M."/>
            <person name="McGinnis K."/>
            <person name="Medlin L.K."/>
            <person name="Montsant A."/>
            <person name="Oudot-Le Secq M.P."/>
            <person name="Napoli C."/>
            <person name="Obornik M."/>
            <person name="Parker M.S."/>
            <person name="Petit J.L."/>
            <person name="Porcel B.M."/>
            <person name="Poulsen N."/>
            <person name="Robison M."/>
            <person name="Rychlewski L."/>
            <person name="Rynearson T.A."/>
            <person name="Schmutz J."/>
            <person name="Shapiro H."/>
            <person name="Siaut M."/>
            <person name="Stanley M."/>
            <person name="Sussman M.R."/>
            <person name="Taylor A.R."/>
            <person name="Vardi A."/>
            <person name="von Dassow P."/>
            <person name="Vyverman W."/>
            <person name="Willis A."/>
            <person name="Wyrwicz L.S."/>
            <person name="Rokhsar D.S."/>
            <person name="Weissenbach J."/>
            <person name="Armbrust E.V."/>
            <person name="Green B.R."/>
            <person name="Van de Peer Y."/>
            <person name="Grigoriev I.V."/>
        </authorList>
    </citation>
    <scope>NUCLEOTIDE SEQUENCE [LARGE SCALE GENOMIC DNA]</scope>
    <source>
        <strain evidence="2 3">CCMP1335</strain>
    </source>
</reference>
<feature type="compositionally biased region" description="Low complexity" evidence="1">
    <location>
        <begin position="566"/>
        <end position="579"/>
    </location>
</feature>
<feature type="compositionally biased region" description="Polar residues" evidence="1">
    <location>
        <begin position="1"/>
        <end position="11"/>
    </location>
</feature>
<feature type="region of interest" description="Disordered" evidence="1">
    <location>
        <begin position="235"/>
        <end position="264"/>
    </location>
</feature>
<evidence type="ECO:0000256" key="1">
    <source>
        <dbReference type="SAM" id="MobiDB-lite"/>
    </source>
</evidence>
<proteinExistence type="predicted"/>
<protein>
    <submittedName>
        <fullName evidence="2">Uncharacterized protein</fullName>
    </submittedName>
</protein>
<feature type="region of interest" description="Disordered" evidence="1">
    <location>
        <begin position="435"/>
        <end position="528"/>
    </location>
</feature>
<dbReference type="AlphaFoldDB" id="B8C1M0"/>
<sequence>MSSSKPPSQTRQLEDILQDPNADWSEIRQAMKAQGRAVCTNAALMRTIAAGRAAGVTAAVVNGGNEPSPTSSSAAGMVVPSTAVENDVSNDNNDDGTPVVVVVSNDLSRNGSVVTKQEEADENDAEWKGGAIETFQVPLNKSATNGVAHSQQHPSDGNADTTSDNAQLRRSSLPMSRRRSSRAAVRRASNASVDLMDFGVDHDCELDKSTKSVDSGMLSSLSNYSSHGSDGFMGWRRGSGDDDEEVDVGNTTKQVRRRSSHSSSNLSHLVDEAGFLDWTASIKSKDSSRVSSSLDAEKNVDLIMENGLNDDKGGGSSSGEKEDKSSGRIGQSELKESLTKQWKIEDYENPDDNLPAGRDNNFPMNPLNFFKRRSDGQQKGGINSNLDKQEPFWQRIYVPSSKSIPTQEMSNNMQRIDAVQMEDIKKALLNVSKSSLDEKGDDGSQPAICRRSTVDGDTPASASHVKQVEAKAKPGFTRRQTIFGVPPFLGGVRDANSTSDGKSGPSDEDEEAIAKSSDSTLKAAKSKGVSRRKTLIGRALAASRGRDDDSIFLDDESIEAEREQQQQHSNSSSNNNNMNFYVTNSDNREAIWINRKDGDVDIEKECRKLYLEDESMKQQSQKGTNPFRPKVCGRI</sequence>
<feature type="compositionally biased region" description="Basic and acidic residues" evidence="1">
    <location>
        <begin position="333"/>
        <end position="342"/>
    </location>
</feature>
<dbReference type="Proteomes" id="UP000001449">
    <property type="component" value="Chromosome 5"/>
</dbReference>
<feature type="compositionally biased region" description="Basic and acidic residues" evidence="1">
    <location>
        <begin position="309"/>
        <end position="326"/>
    </location>
</feature>